<protein>
    <submittedName>
        <fullName evidence="2">Uncharacterized protein</fullName>
    </submittedName>
</protein>
<accession>A0A0F9USD3</accession>
<sequence>MVSIAEARSIVDRNRQQVRQQQQQVDTARTQIEQTRLTALSRQELQVRTIQDKLEREKQTQKLEGIKGQELKKLSPVQKDLDEARKEIDTFDKQVKAAEVVESKQKATEAAFKKARDVFLSKDPRAIFRLDTKQERKFFKQLQAERRTDIEEALKKGKQELVQEGFKLQNIKEITKKGELFPSTLTVVSPKALVEKLKPIRIKPIKKLSVVRRVRIKKPERITIRKLPPRPLVTKRIKFGPPIEFGKSFNRATGVDSFTIAIPLRREKGRIFVQDFSFKFKDGKVTKIKRTGSALLKEKTFLAADKRRRDRNPGFTFGDTRIVKPILIKETDVQKVSSAVKEFFIGRGGEEAVAIGLKPFKKKVTGRQIRDFLRTRGLPGKVAGEFIPTKPLDVLLLVSLGGLIGAGVPLVSKGTVLGIQAFGALNALDTKKAPETRIAGTIVAVAPFFSRRKGDIPIFPKGKRGQAGRFQLLEDFFKKQDKKKIDLARVQNILKVRKTQGEKVSDVRKIFEEISKTKDPKLRKQQTQGAIKFLERTYGRKGAQSIFRDFLQQEGTTLTPKQSPTSVFQRFVKKETIILGKQKLSKAKVKEPELAFVSSAEQQKQKAKQKEKLVTAQAELLVGGQKFFQPTKQAQKLAQETKTKQRAAQALFSALVSPQRARFESKAKIAKIIRVRKKPIPLLKLPKGVESTDLIKAIQKLGRKNAVDIIVGMKLKRRKVIGKRLPPFRALKKAQKFVDKNIEASFLLKPTRKKSKIKDIKPFNVSFKFRPSKVNPLFQVERRKFRLDSPTEVRQLKLFKGKVSKGFFPKVKKKRKKK</sequence>
<reference evidence="2" key="1">
    <citation type="journal article" date="2015" name="Nature">
        <title>Complex archaea that bridge the gap between prokaryotes and eukaryotes.</title>
        <authorList>
            <person name="Spang A."/>
            <person name="Saw J.H."/>
            <person name="Jorgensen S.L."/>
            <person name="Zaremba-Niedzwiedzka K."/>
            <person name="Martijn J."/>
            <person name="Lind A.E."/>
            <person name="van Eijk R."/>
            <person name="Schleper C."/>
            <person name="Guy L."/>
            <person name="Ettema T.J."/>
        </authorList>
    </citation>
    <scope>NUCLEOTIDE SEQUENCE</scope>
</reference>
<comment type="caution">
    <text evidence="2">The sequence shown here is derived from an EMBL/GenBank/DDBJ whole genome shotgun (WGS) entry which is preliminary data.</text>
</comment>
<name>A0A0F9USD3_9ZZZZ</name>
<dbReference type="AlphaFoldDB" id="A0A0F9USD3"/>
<evidence type="ECO:0000256" key="1">
    <source>
        <dbReference type="SAM" id="Coils"/>
    </source>
</evidence>
<keyword evidence="1" id="KW-0175">Coiled coil</keyword>
<dbReference type="EMBL" id="LAZR01000839">
    <property type="protein sequence ID" value="KKN56548.1"/>
    <property type="molecule type" value="Genomic_DNA"/>
</dbReference>
<organism evidence="2">
    <name type="scientific">marine sediment metagenome</name>
    <dbReference type="NCBI Taxonomy" id="412755"/>
    <lineage>
        <taxon>unclassified sequences</taxon>
        <taxon>metagenomes</taxon>
        <taxon>ecological metagenomes</taxon>
    </lineage>
</organism>
<gene>
    <name evidence="2" type="ORF">LCGC14_0571260</name>
</gene>
<evidence type="ECO:0000313" key="2">
    <source>
        <dbReference type="EMBL" id="KKN56548.1"/>
    </source>
</evidence>
<feature type="coiled-coil region" evidence="1">
    <location>
        <begin position="4"/>
        <end position="101"/>
    </location>
</feature>
<proteinExistence type="predicted"/>